<feature type="domain" description="Methyltransferase type 12" evidence="13">
    <location>
        <begin position="713"/>
        <end position="801"/>
    </location>
</feature>
<dbReference type="PANTHER" id="PTHR21404:SF3">
    <property type="entry name" value="SMALL RNA 2'-O-METHYLTRANSFERASE"/>
    <property type="match status" value="1"/>
</dbReference>
<accession>A0AAQ3Q3F0</accession>
<keyword evidence="5" id="KW-0808">Transferase</keyword>
<keyword evidence="6" id="KW-0949">S-adenosyl-L-methionine</keyword>
<evidence type="ECO:0000256" key="8">
    <source>
        <dbReference type="ARBA" id="ARBA00022842"/>
    </source>
</evidence>
<evidence type="ECO:0000259" key="13">
    <source>
        <dbReference type="Pfam" id="PF08242"/>
    </source>
</evidence>
<dbReference type="Proteomes" id="UP001327560">
    <property type="component" value="Chromosome 1"/>
</dbReference>
<dbReference type="Pfam" id="PF24995">
    <property type="entry name" value="DSRM_2"/>
    <property type="match status" value="1"/>
</dbReference>
<evidence type="ECO:0000256" key="5">
    <source>
        <dbReference type="ARBA" id="ARBA00022679"/>
    </source>
</evidence>
<dbReference type="PANTHER" id="PTHR21404">
    <property type="entry name" value="HEN1"/>
    <property type="match status" value="1"/>
</dbReference>
<keyword evidence="4" id="KW-0489">Methyltransferase</keyword>
<dbReference type="GO" id="GO:0030422">
    <property type="term" value="P:siRNA processing"/>
    <property type="evidence" value="ECO:0007669"/>
    <property type="project" value="TreeGrafter"/>
</dbReference>
<keyword evidence="10" id="KW-0943">RNA-mediated gene silencing</keyword>
<comment type="catalytic activity">
    <reaction evidence="12">
        <text>small RNA 3'-end nucleotide + S-adenosyl-L-methionine = small RNA 3'-end 2'-O-methylnucleotide + S-adenosyl-L-homocysteine + H(+)</text>
        <dbReference type="Rhea" id="RHEA:37887"/>
        <dbReference type="Rhea" id="RHEA-COMP:10415"/>
        <dbReference type="Rhea" id="RHEA-COMP:10416"/>
        <dbReference type="ChEBI" id="CHEBI:15378"/>
        <dbReference type="ChEBI" id="CHEBI:57856"/>
        <dbReference type="ChEBI" id="CHEBI:59789"/>
        <dbReference type="ChEBI" id="CHEBI:74896"/>
        <dbReference type="ChEBI" id="CHEBI:74898"/>
        <dbReference type="EC" id="2.1.1.386"/>
    </reaction>
</comment>
<feature type="domain" description="HEN1 double-stranded RNA binding" evidence="14">
    <location>
        <begin position="370"/>
        <end position="495"/>
    </location>
</feature>
<dbReference type="Pfam" id="PF21224">
    <property type="entry name" value="Hen1_LCD"/>
    <property type="match status" value="1"/>
</dbReference>
<dbReference type="GO" id="GO:0001510">
    <property type="term" value="P:RNA methylation"/>
    <property type="evidence" value="ECO:0007669"/>
    <property type="project" value="InterPro"/>
</dbReference>
<dbReference type="InterPro" id="IPR056755">
    <property type="entry name" value="DSRM_2"/>
</dbReference>
<dbReference type="InterPro" id="IPR026610">
    <property type="entry name" value="Hen1"/>
</dbReference>
<evidence type="ECO:0000256" key="9">
    <source>
        <dbReference type="ARBA" id="ARBA00022884"/>
    </source>
</evidence>
<evidence type="ECO:0000256" key="3">
    <source>
        <dbReference type="ARBA" id="ARBA00021330"/>
    </source>
</evidence>
<dbReference type="GO" id="GO:0046872">
    <property type="term" value="F:metal ion binding"/>
    <property type="evidence" value="ECO:0007669"/>
    <property type="project" value="UniProtKB-KW"/>
</dbReference>
<feature type="domain" description="dsRNA binding" evidence="16">
    <location>
        <begin position="28"/>
        <end position="98"/>
    </location>
</feature>
<dbReference type="InterPro" id="IPR013217">
    <property type="entry name" value="Methyltransf_12"/>
</dbReference>
<dbReference type="GO" id="GO:0005634">
    <property type="term" value="C:nucleus"/>
    <property type="evidence" value="ECO:0007669"/>
    <property type="project" value="TreeGrafter"/>
</dbReference>
<dbReference type="Pfam" id="PF08242">
    <property type="entry name" value="Methyltransf_12"/>
    <property type="match status" value="1"/>
</dbReference>
<dbReference type="EMBL" id="CP136890">
    <property type="protein sequence ID" value="WOK94764.1"/>
    <property type="molecule type" value="Genomic_DNA"/>
</dbReference>
<dbReference type="GO" id="GO:0003723">
    <property type="term" value="F:RNA binding"/>
    <property type="evidence" value="ECO:0007669"/>
    <property type="project" value="UniProtKB-KW"/>
</dbReference>
<keyword evidence="8" id="KW-0460">Magnesium</keyword>
<evidence type="ECO:0000259" key="14">
    <source>
        <dbReference type="Pfam" id="PF17842"/>
    </source>
</evidence>
<evidence type="ECO:0000256" key="12">
    <source>
        <dbReference type="ARBA" id="ARBA00048418"/>
    </source>
</evidence>
<dbReference type="Gene3D" id="3.30.160.20">
    <property type="match status" value="1"/>
</dbReference>
<reference evidence="17 18" key="1">
    <citation type="submission" date="2023-10" db="EMBL/GenBank/DDBJ databases">
        <title>Chromosome-scale genome assembly provides insights into flower coloration mechanisms of Canna indica.</title>
        <authorList>
            <person name="Li C."/>
        </authorList>
    </citation>
    <scope>NUCLEOTIDE SEQUENCE [LARGE SCALE GENOMIC DNA]</scope>
    <source>
        <tissue evidence="17">Flower</tissue>
    </source>
</reference>
<evidence type="ECO:0000256" key="7">
    <source>
        <dbReference type="ARBA" id="ARBA00022723"/>
    </source>
</evidence>
<dbReference type="AlphaFoldDB" id="A0AAQ3Q3F0"/>
<dbReference type="GO" id="GO:0005737">
    <property type="term" value="C:cytoplasm"/>
    <property type="evidence" value="ECO:0007669"/>
    <property type="project" value="TreeGrafter"/>
</dbReference>
<evidence type="ECO:0000256" key="10">
    <source>
        <dbReference type="ARBA" id="ARBA00023158"/>
    </source>
</evidence>
<dbReference type="Gene3D" id="3.40.50.150">
    <property type="entry name" value="Vaccinia Virus protein VP39"/>
    <property type="match status" value="1"/>
</dbReference>
<dbReference type="SUPFAM" id="SSF53335">
    <property type="entry name" value="S-adenosyl-L-methionine-dependent methyltransferases"/>
    <property type="match status" value="1"/>
</dbReference>
<sequence>MVIMESQEQAQPMLSVERPTLTPKALIHHKYGTTASYSIEEVQQHADSGCPGLVIPQQVKVLYRCHLNLPDLSVTSDTFTRKKDAEQSAAKIAIEKLGIQSTTSNPTPEESSKELVARISSLFNDEFLSSSHPLIGHFGVAFGANREHFGMIPIVAIIACDVKANNLCKVIDCKAESNPLLVSSLVLNAARVSSSLCTADDELWIWKQAPYSAKTIESVNSRDSGSSLGCVQIGATYIPCSIKENVEALTLDVSDEHYYLDVIAQKLNVKDSSRLLVSRTVGKASSEMKLYFPFREVAHSRDDSLGLFTNPKGNEHIDSMLNKRACYLSGQDIYGDAILANIGYSWKSSNLFYEDVSLSTYYRLLLAKVPDGHYKLSREAILAAELPTAYTGRSNWKGPTPKDLLCAFCRQHRLPEPLFSVLTIKKNTSLSDTQMKSDVSHNNLDNSGTFRCEVKILSRRMETMLEGSFADIHRKESDAIHCSALKVLLWFNKYFKQLDMPVERLSSLDHSDGISVNVETFCQEFAMCLSIFGFKQNDYLRICSSLGSFCKNDPNRKYKNGMVVLNTEGPESAVFPSPGSLICISYTVELVRIGDPVKYHLESKDEFEFEVGTGAVTYQIETCVSQLSVNQSAVFVMDMPSKDLILAVAGEAVKHLSEIPLYNCFLEYSLKILRVAQPLEERMEQALFSPSLSRQRVEFAIQQINESCACTLVDFGCGSGSLLDSLLAHSTTLEKIVGVDISQKSLARAAKILHQKLSLNSGAPTSIRHAVLYDGSITVFDSRLAGFDMGTCLEVIEHMEEGQAHIFGDVVLSSFSPKILVVSTPNYEYNSILQKSAMPTMEEKTAPCKFRNHDHKFEWTREQFECWATDLASRHNYRVEFGGVGGSADVEPGFASQIAVFRRSSSDLVENYAKMEDSPQPYELIWEWSHSCRSSF</sequence>
<evidence type="ECO:0000256" key="11">
    <source>
        <dbReference type="ARBA" id="ARBA00035025"/>
    </source>
</evidence>
<proteinExistence type="inferred from homology"/>
<evidence type="ECO:0000259" key="15">
    <source>
        <dbReference type="Pfam" id="PF18441"/>
    </source>
</evidence>
<evidence type="ECO:0000256" key="6">
    <source>
        <dbReference type="ARBA" id="ARBA00022691"/>
    </source>
</evidence>
<comment type="similarity">
    <text evidence="2">Belongs to the methyltransferase superfamily. HEN1 family.</text>
</comment>
<evidence type="ECO:0000259" key="16">
    <source>
        <dbReference type="Pfam" id="PF24995"/>
    </source>
</evidence>
<keyword evidence="7" id="KW-0479">Metal-binding</keyword>
<keyword evidence="9" id="KW-0694">RNA-binding</keyword>
<dbReference type="InterPro" id="IPR040870">
    <property type="entry name" value="HEN1_dsRBD2"/>
</dbReference>
<evidence type="ECO:0000256" key="4">
    <source>
        <dbReference type="ARBA" id="ARBA00022603"/>
    </source>
</evidence>
<dbReference type="EC" id="2.1.1.386" evidence="11"/>
<dbReference type="FunFam" id="3.40.50.150:FF:000215">
    <property type="entry name" value="Hua enhancer1"/>
    <property type="match status" value="1"/>
</dbReference>
<name>A0AAQ3Q3F0_9LILI</name>
<organism evidence="17 18">
    <name type="scientific">Canna indica</name>
    <name type="common">Indian-shot</name>
    <dbReference type="NCBI Taxonomy" id="4628"/>
    <lineage>
        <taxon>Eukaryota</taxon>
        <taxon>Viridiplantae</taxon>
        <taxon>Streptophyta</taxon>
        <taxon>Embryophyta</taxon>
        <taxon>Tracheophyta</taxon>
        <taxon>Spermatophyta</taxon>
        <taxon>Magnoliopsida</taxon>
        <taxon>Liliopsida</taxon>
        <taxon>Zingiberales</taxon>
        <taxon>Cannaceae</taxon>
        <taxon>Canna</taxon>
    </lineage>
</organism>
<protein>
    <recommendedName>
        <fullName evidence="3">Small RNA 2'-O-methyltransferase</fullName>
        <ecNumber evidence="11">2.1.1.386</ecNumber>
    </recommendedName>
</protein>
<gene>
    <name evidence="17" type="ORF">Cni_G03469</name>
</gene>
<dbReference type="GO" id="GO:0090486">
    <property type="term" value="F:small RNA 2'-O-methyltransferase activity"/>
    <property type="evidence" value="ECO:0007669"/>
    <property type="project" value="UniProtKB-EC"/>
</dbReference>
<evidence type="ECO:0000256" key="2">
    <source>
        <dbReference type="ARBA" id="ARBA00009026"/>
    </source>
</evidence>
<dbReference type="Pfam" id="PF18441">
    <property type="entry name" value="Hen1_Lam_C"/>
    <property type="match status" value="1"/>
</dbReference>
<dbReference type="Pfam" id="PF17842">
    <property type="entry name" value="dsRBD2"/>
    <property type="match status" value="1"/>
</dbReference>
<feature type="domain" description="Small RNA 2'-O-methyltransferase Hen1 La-motif C-terminal" evidence="15">
    <location>
        <begin position="232"/>
        <end position="368"/>
    </location>
</feature>
<dbReference type="InterPro" id="IPR040813">
    <property type="entry name" value="Hen1_Lam_C"/>
</dbReference>
<evidence type="ECO:0000256" key="1">
    <source>
        <dbReference type="ARBA" id="ARBA00001946"/>
    </source>
</evidence>
<dbReference type="InterPro" id="IPR029063">
    <property type="entry name" value="SAM-dependent_MTases_sf"/>
</dbReference>
<comment type="cofactor">
    <cofactor evidence="1">
        <name>Mg(2+)</name>
        <dbReference type="ChEBI" id="CHEBI:18420"/>
    </cofactor>
</comment>
<keyword evidence="18" id="KW-1185">Reference proteome</keyword>
<evidence type="ECO:0000313" key="17">
    <source>
        <dbReference type="EMBL" id="WOK94764.1"/>
    </source>
</evidence>
<evidence type="ECO:0000313" key="18">
    <source>
        <dbReference type="Proteomes" id="UP001327560"/>
    </source>
</evidence>